<dbReference type="EMBL" id="CP000033">
    <property type="protein sequence ID" value="AAV42435.1"/>
    <property type="molecule type" value="Genomic_DNA"/>
</dbReference>
<protein>
    <submittedName>
        <fullName evidence="4">Transcriptional regulator</fullName>
    </submittedName>
</protein>
<dbReference type="GO" id="GO:0003677">
    <property type="term" value="F:DNA binding"/>
    <property type="evidence" value="ECO:0007669"/>
    <property type="project" value="UniProtKB-UniRule"/>
</dbReference>
<proteinExistence type="predicted"/>
<dbReference type="RefSeq" id="WP_003546330.1">
    <property type="nucleotide sequence ID" value="NC_006814.3"/>
</dbReference>
<dbReference type="SUPFAM" id="SSF46689">
    <property type="entry name" value="Homeodomain-like"/>
    <property type="match status" value="1"/>
</dbReference>
<dbReference type="InterPro" id="IPR009057">
    <property type="entry name" value="Homeodomain-like_sf"/>
</dbReference>
<evidence type="ECO:0000313" key="5">
    <source>
        <dbReference type="Proteomes" id="UP000006381"/>
    </source>
</evidence>
<dbReference type="Gene3D" id="1.10.357.10">
    <property type="entry name" value="Tetracycline Repressor, domain 2"/>
    <property type="match status" value="1"/>
</dbReference>
<dbReference type="BioCyc" id="LACI272621:G1G49-580-MONOMER"/>
<dbReference type="InterPro" id="IPR050624">
    <property type="entry name" value="HTH-type_Tx_Regulator"/>
</dbReference>
<dbReference type="eggNOG" id="COG1309">
    <property type="taxonomic scope" value="Bacteria"/>
</dbReference>
<evidence type="ECO:0000259" key="3">
    <source>
        <dbReference type="PROSITE" id="PS50977"/>
    </source>
</evidence>
<evidence type="ECO:0000256" key="1">
    <source>
        <dbReference type="ARBA" id="ARBA00023125"/>
    </source>
</evidence>
<dbReference type="HOGENOM" id="CLU_087539_6_3_9"/>
<dbReference type="KEGG" id="lac:LBA0554"/>
<dbReference type="AlphaFoldDB" id="Q5FLI9"/>
<feature type="DNA-binding region" description="H-T-H motif" evidence="2">
    <location>
        <begin position="29"/>
        <end position="48"/>
    </location>
</feature>
<sequence>MNMKSMRTQQQIEKTLFSLLQKKPYIDISITEITRKAEVSRTSFYRNYENKDAVLVQFLAKQYQKFIDDINSHQIKTLKDQLKTYLDFFKKNPQLMKSLLAAGLEGILLNFQTRYLNKLLKIYHPDLHLEDYAIAYQSGGIYMLLVWWFKQDYQTDLAVLIDYAQKHIML</sequence>
<gene>
    <name evidence="4" type="ordered locus">LBA0554</name>
</gene>
<organism evidence="5">
    <name type="scientific">Lactobacillus acidophilus (strain ATCC 700396 / NCK56 / N2 / NCFM)</name>
    <dbReference type="NCBI Taxonomy" id="272621"/>
    <lineage>
        <taxon>Bacteria</taxon>
        <taxon>Bacillati</taxon>
        <taxon>Bacillota</taxon>
        <taxon>Bacilli</taxon>
        <taxon>Lactobacillales</taxon>
        <taxon>Lactobacillaceae</taxon>
        <taxon>Lactobacillus</taxon>
    </lineage>
</organism>
<dbReference type="OrthoDB" id="9810250at2"/>
<evidence type="ECO:0000256" key="2">
    <source>
        <dbReference type="PROSITE-ProRule" id="PRU00335"/>
    </source>
</evidence>
<dbReference type="PANTHER" id="PTHR43479:SF11">
    <property type="entry name" value="ACREF_ENVCD OPERON REPRESSOR-RELATED"/>
    <property type="match status" value="1"/>
</dbReference>
<dbReference type="PANTHER" id="PTHR43479">
    <property type="entry name" value="ACREF/ENVCD OPERON REPRESSOR-RELATED"/>
    <property type="match status" value="1"/>
</dbReference>
<dbReference type="Proteomes" id="UP000006381">
    <property type="component" value="Chromosome"/>
</dbReference>
<dbReference type="STRING" id="272621.LBA0554"/>
<accession>Q5FLI9</accession>
<keyword evidence="1 2" id="KW-0238">DNA-binding</keyword>
<evidence type="ECO:0000313" key="4">
    <source>
        <dbReference type="EMBL" id="AAV42435.1"/>
    </source>
</evidence>
<dbReference type="GeneID" id="93290315"/>
<feature type="domain" description="HTH tetR-type" evidence="3">
    <location>
        <begin position="6"/>
        <end position="66"/>
    </location>
</feature>
<dbReference type="PROSITE" id="PS50977">
    <property type="entry name" value="HTH_TETR_2"/>
    <property type="match status" value="1"/>
</dbReference>
<reference evidence="4 5" key="1">
    <citation type="journal article" date="2005" name="Proc. Natl. Acad. Sci. U.S.A.">
        <title>Complete genome sequence of the probiotic lactic acid bacterium Lactobacillus acidophilus NCFM.</title>
        <authorList>
            <person name="Altermann E."/>
            <person name="Russell W.M."/>
            <person name="Azcarate-Peril M.A."/>
            <person name="Barrangou R."/>
            <person name="Buck B.L."/>
            <person name="McAuliffe O."/>
            <person name="Souther N."/>
            <person name="Dobson A."/>
            <person name="Duong T."/>
            <person name="Callanan M."/>
            <person name="Lick S."/>
            <person name="Hamrick A."/>
            <person name="Cano R."/>
            <person name="Klaenhammer T.R."/>
        </authorList>
    </citation>
    <scope>NUCLEOTIDE SEQUENCE [LARGE SCALE GENOMIC DNA]</scope>
    <source>
        <strain evidence="5">ATCC 700396 / NCK56 / N2 / NCFM</strain>
    </source>
</reference>
<keyword evidence="5" id="KW-1185">Reference proteome</keyword>
<dbReference type="InterPro" id="IPR001647">
    <property type="entry name" value="HTH_TetR"/>
</dbReference>
<name>Q5FLI9_LACAC</name>
<dbReference type="PATRIC" id="fig|272621.13.peg.530"/>